<proteinExistence type="predicted"/>
<evidence type="ECO:0000313" key="2">
    <source>
        <dbReference type="EMBL" id="WSB70020.1"/>
    </source>
</evidence>
<gene>
    <name evidence="2" type="ORF">OG863_19860</name>
</gene>
<dbReference type="Proteomes" id="UP001344251">
    <property type="component" value="Chromosome"/>
</dbReference>
<sequence>MAREEGEFAVGVEDASEKQAREGRSVFLPWLLFYLVCLAGIIGLTWLAPVVPLDPWISNEAAPALGVFLIPFASFLVPVFCIRRVPHRQRKLAWQLLLPLVIGSVLGFVAQGAGEDSALKERGRWVEAKVVAVENDNSNKTRQCTLRKPNGQKVAPELKEGDGCEDGVGRGEVVRVRYDPEGVASPDGESWKPGSYGVAIAVLGTVFVGFGMWGSMRMSRQEQ</sequence>
<keyword evidence="1" id="KW-1133">Transmembrane helix</keyword>
<name>A0ABZ1FHZ5_9ACTN</name>
<organism evidence="2 3">
    <name type="scientific">Streptomyces decoyicus</name>
    <dbReference type="NCBI Taxonomy" id="249567"/>
    <lineage>
        <taxon>Bacteria</taxon>
        <taxon>Bacillati</taxon>
        <taxon>Actinomycetota</taxon>
        <taxon>Actinomycetes</taxon>
        <taxon>Kitasatosporales</taxon>
        <taxon>Streptomycetaceae</taxon>
        <taxon>Streptomyces</taxon>
    </lineage>
</organism>
<feature type="transmembrane region" description="Helical" evidence="1">
    <location>
        <begin position="61"/>
        <end position="80"/>
    </location>
</feature>
<reference evidence="2 3" key="1">
    <citation type="submission" date="2022-10" db="EMBL/GenBank/DDBJ databases">
        <title>The complete genomes of actinobacterial strains from the NBC collection.</title>
        <authorList>
            <person name="Joergensen T.S."/>
            <person name="Alvarez Arevalo M."/>
            <person name="Sterndorff E.B."/>
            <person name="Faurdal D."/>
            <person name="Vuksanovic O."/>
            <person name="Mourched A.-S."/>
            <person name="Charusanti P."/>
            <person name="Shaw S."/>
            <person name="Blin K."/>
            <person name="Weber T."/>
        </authorList>
    </citation>
    <scope>NUCLEOTIDE SEQUENCE [LARGE SCALE GENOMIC DNA]</scope>
    <source>
        <strain evidence="2 3">NBC 01774</strain>
    </source>
</reference>
<dbReference type="EMBL" id="CP109106">
    <property type="protein sequence ID" value="WSB70020.1"/>
    <property type="molecule type" value="Genomic_DNA"/>
</dbReference>
<protein>
    <recommendedName>
        <fullName evidence="4">DUF3592 domain-containing protein</fullName>
    </recommendedName>
</protein>
<feature type="transmembrane region" description="Helical" evidence="1">
    <location>
        <begin position="92"/>
        <end position="110"/>
    </location>
</feature>
<evidence type="ECO:0008006" key="4">
    <source>
        <dbReference type="Google" id="ProtNLM"/>
    </source>
</evidence>
<keyword evidence="1" id="KW-0812">Transmembrane</keyword>
<feature type="transmembrane region" description="Helical" evidence="1">
    <location>
        <begin position="194"/>
        <end position="213"/>
    </location>
</feature>
<accession>A0ABZ1FHZ5</accession>
<keyword evidence="1" id="KW-0472">Membrane</keyword>
<keyword evidence="3" id="KW-1185">Reference proteome</keyword>
<evidence type="ECO:0000256" key="1">
    <source>
        <dbReference type="SAM" id="Phobius"/>
    </source>
</evidence>
<dbReference type="RefSeq" id="WP_326619584.1">
    <property type="nucleotide sequence ID" value="NZ_CP108347.1"/>
</dbReference>
<feature type="transmembrane region" description="Helical" evidence="1">
    <location>
        <begin position="26"/>
        <end position="49"/>
    </location>
</feature>
<evidence type="ECO:0000313" key="3">
    <source>
        <dbReference type="Proteomes" id="UP001344251"/>
    </source>
</evidence>